<dbReference type="InParanoid" id="A0A6I8UHE1"/>
<evidence type="ECO:0000256" key="1">
    <source>
        <dbReference type="SAM" id="MobiDB-lite"/>
    </source>
</evidence>
<feature type="compositionally biased region" description="Basic and acidic residues" evidence="1">
    <location>
        <begin position="112"/>
        <end position="125"/>
    </location>
</feature>
<dbReference type="AlphaFoldDB" id="A0A6I8UHE1"/>
<feature type="region of interest" description="Disordered" evidence="1">
    <location>
        <begin position="1"/>
        <end position="125"/>
    </location>
</feature>
<name>A0A6I8UHE1_DROPS</name>
<keyword evidence="2" id="KW-1133">Transmembrane helix</keyword>
<evidence type="ECO:0000313" key="3">
    <source>
        <dbReference type="Proteomes" id="UP000001819"/>
    </source>
</evidence>
<feature type="compositionally biased region" description="Polar residues" evidence="1">
    <location>
        <begin position="12"/>
        <end position="33"/>
    </location>
</feature>
<feature type="region of interest" description="Disordered" evidence="1">
    <location>
        <begin position="493"/>
        <end position="541"/>
    </location>
</feature>
<gene>
    <name evidence="4" type="primary">Tango5</name>
</gene>
<feature type="compositionally biased region" description="Low complexity" evidence="1">
    <location>
        <begin position="495"/>
        <end position="529"/>
    </location>
</feature>
<feature type="compositionally biased region" description="Basic residues" evidence="1">
    <location>
        <begin position="530"/>
        <end position="541"/>
    </location>
</feature>
<dbReference type="FunCoup" id="A0A6I8UHE1">
    <property type="interactions" value="1164"/>
</dbReference>
<feature type="transmembrane region" description="Helical" evidence="2">
    <location>
        <begin position="166"/>
        <end position="184"/>
    </location>
</feature>
<keyword evidence="2" id="KW-0812">Transmembrane</keyword>
<keyword evidence="3" id="KW-1185">Reference proteome</keyword>
<feature type="compositionally biased region" description="Low complexity" evidence="1">
    <location>
        <begin position="49"/>
        <end position="98"/>
    </location>
</feature>
<feature type="transmembrane region" description="Helical" evidence="2">
    <location>
        <begin position="462"/>
        <end position="483"/>
    </location>
</feature>
<feature type="transmembrane region" description="Helical" evidence="2">
    <location>
        <begin position="342"/>
        <end position="358"/>
    </location>
</feature>
<accession>A0A6I8UHE1</accession>
<organism evidence="3 4">
    <name type="scientific">Drosophila pseudoobscura pseudoobscura</name>
    <name type="common">Fruit fly</name>
    <dbReference type="NCBI Taxonomy" id="46245"/>
    <lineage>
        <taxon>Eukaryota</taxon>
        <taxon>Metazoa</taxon>
        <taxon>Ecdysozoa</taxon>
        <taxon>Arthropoda</taxon>
        <taxon>Hexapoda</taxon>
        <taxon>Insecta</taxon>
        <taxon>Pterygota</taxon>
        <taxon>Neoptera</taxon>
        <taxon>Endopterygota</taxon>
        <taxon>Diptera</taxon>
        <taxon>Brachycera</taxon>
        <taxon>Muscomorpha</taxon>
        <taxon>Ephydroidea</taxon>
        <taxon>Drosophilidae</taxon>
        <taxon>Drosophila</taxon>
        <taxon>Sophophora</taxon>
    </lineage>
</organism>
<proteinExistence type="predicted"/>
<sequence>MSQHSKREKDTAANSTKSHAQSTRHTSGSSSANKHSHKKQMPNGSLKANSNTKPNQNSNSSSTTTKVSTMLTTGSASGSRSGSGSGSSSSVSPSSSSSAPLLSQVQGKFQMSKKEKNQKDKQRERERIEREQFVLWRRPFDTSLYCGLELMALLRTWSSRLLQQRLLLAALIVLGVLFSVIYRIDGPHQLAIELVHRNTWFFVYWLGLGVLSSVGLGTGLHTFLLYLGPHIASVTLAAYECNSLKFPRPPYPDDIICPEEPYDKRVPNLWAIMSKVRLEAFLWGAGTALGELPPYFMAKAARLSGYDPDDAEELAEFEALNAKRNQKNLSLMDKGKLFMERVVERIGFFGILACASIPNPLFDLAGITCGHFLVPFWTFFGATLIGKAIIKMHIQKIFVIIAFNETLIERAVDLLASLPYFGHKLQEPFKAFLKNQKQRLHRQQRGKGAAVGPDSGNLLSKIFEAFVIGMVCYFVVSIVNSLAQSYHKRLHRKTPSPALGTGPASASGSASVKAVPVPVTTPTPSATVTSKKHAKQRALRE</sequence>
<dbReference type="Proteomes" id="UP000001819">
    <property type="component" value="Chromosome X"/>
</dbReference>
<keyword evidence="2" id="KW-0472">Membrane</keyword>
<protein>
    <submittedName>
        <fullName evidence="4">Vacuole membrane protein 1</fullName>
    </submittedName>
</protein>
<reference evidence="4" key="1">
    <citation type="submission" date="2025-08" db="UniProtKB">
        <authorList>
            <consortium name="RefSeq"/>
        </authorList>
    </citation>
    <scope>IDENTIFICATION</scope>
    <source>
        <strain evidence="4">MV-25-SWS-2005</strain>
        <tissue evidence="4">Whole body</tissue>
    </source>
</reference>
<feature type="compositionally biased region" description="Polar residues" evidence="1">
    <location>
        <begin position="99"/>
        <end position="109"/>
    </location>
</feature>
<evidence type="ECO:0000313" key="4">
    <source>
        <dbReference type="RefSeq" id="XP_001355546.3"/>
    </source>
</evidence>
<dbReference type="KEGG" id="dpo:4815718"/>
<feature type="compositionally biased region" description="Basic and acidic residues" evidence="1">
    <location>
        <begin position="1"/>
        <end position="11"/>
    </location>
</feature>
<feature type="transmembrane region" description="Helical" evidence="2">
    <location>
        <begin position="204"/>
        <end position="227"/>
    </location>
</feature>
<dbReference type="ExpressionAtlas" id="A0A6I8UHE1">
    <property type="expression patterns" value="baseline"/>
</dbReference>
<evidence type="ECO:0000256" key="2">
    <source>
        <dbReference type="SAM" id="Phobius"/>
    </source>
</evidence>
<dbReference type="RefSeq" id="XP_001355546.3">
    <property type="nucleotide sequence ID" value="XM_001355510.4"/>
</dbReference>